<dbReference type="AlphaFoldDB" id="A0A507CGQ6"/>
<proteinExistence type="predicted"/>
<evidence type="ECO:0000259" key="3">
    <source>
        <dbReference type="PROSITE" id="PS50053"/>
    </source>
</evidence>
<dbReference type="SMART" id="SM00213">
    <property type="entry name" value="UBQ"/>
    <property type="match status" value="1"/>
</dbReference>
<dbReference type="InterPro" id="IPR029071">
    <property type="entry name" value="Ubiquitin-like_domsf"/>
</dbReference>
<evidence type="ECO:0000313" key="5">
    <source>
        <dbReference type="EMBL" id="TPX39393.1"/>
    </source>
</evidence>
<name>A0A507CGQ6_9FUNG</name>
<protein>
    <recommendedName>
        <fullName evidence="3">Ubiquitin-like domain-containing protein</fullName>
    </recommendedName>
</protein>
<feature type="domain" description="Ubiquitin-like" evidence="3">
    <location>
        <begin position="35"/>
        <end position="110"/>
    </location>
</feature>
<dbReference type="PANTHER" id="PTHR16470:SF0">
    <property type="entry name" value="UBIQUITIN DOMAIN-CONTAINING PROTEIN UBFD1"/>
    <property type="match status" value="1"/>
</dbReference>
<feature type="region of interest" description="Disordered" evidence="2">
    <location>
        <begin position="652"/>
        <end position="777"/>
    </location>
</feature>
<comment type="caution">
    <text evidence="4">The sequence shown here is derived from an EMBL/GenBank/DDBJ whole genome shotgun (WGS) entry which is preliminary data.</text>
</comment>
<reference evidence="6 7" key="1">
    <citation type="journal article" date="2019" name="Sci. Rep.">
        <title>Comparative genomics of chytrid fungi reveal insights into the obligate biotrophic and pathogenic lifestyle of Synchytrium endobioticum.</title>
        <authorList>
            <person name="van de Vossenberg B.T.L.H."/>
            <person name="Warris S."/>
            <person name="Nguyen H.D.T."/>
            <person name="van Gent-Pelzer M.P.E."/>
            <person name="Joly D.L."/>
            <person name="van de Geest H.C."/>
            <person name="Bonants P.J.M."/>
            <person name="Smith D.S."/>
            <person name="Levesque C.A."/>
            <person name="van der Lee T.A.J."/>
        </authorList>
    </citation>
    <scope>NUCLEOTIDE SEQUENCE [LARGE SCALE GENOMIC DNA]</scope>
    <source>
        <strain evidence="5 7">LEV6574</strain>
        <strain evidence="4 6">MB42</strain>
    </source>
</reference>
<evidence type="ECO:0000256" key="2">
    <source>
        <dbReference type="SAM" id="MobiDB-lite"/>
    </source>
</evidence>
<evidence type="ECO:0000313" key="4">
    <source>
        <dbReference type="EMBL" id="TPX38651.1"/>
    </source>
</evidence>
<dbReference type="PROSITE" id="PS50053">
    <property type="entry name" value="UBIQUITIN_2"/>
    <property type="match status" value="1"/>
</dbReference>
<dbReference type="Proteomes" id="UP000320475">
    <property type="component" value="Unassembled WGS sequence"/>
</dbReference>
<dbReference type="InterPro" id="IPR000626">
    <property type="entry name" value="Ubiquitin-like_dom"/>
</dbReference>
<dbReference type="GO" id="GO:0003723">
    <property type="term" value="F:RNA binding"/>
    <property type="evidence" value="ECO:0007669"/>
    <property type="project" value="TreeGrafter"/>
</dbReference>
<dbReference type="SUPFAM" id="SSF54236">
    <property type="entry name" value="Ubiquitin-like"/>
    <property type="match status" value="1"/>
</dbReference>
<gene>
    <name evidence="5" type="ORF">SeLEV6574_g07244</name>
    <name evidence="4" type="ORF">SeMB42_g06616</name>
</gene>
<keyword evidence="6" id="KW-1185">Reference proteome</keyword>
<dbReference type="GO" id="GO:0045296">
    <property type="term" value="F:cadherin binding"/>
    <property type="evidence" value="ECO:0007669"/>
    <property type="project" value="TreeGrafter"/>
</dbReference>
<dbReference type="InterPro" id="IPR057455">
    <property type="entry name" value="UBFD1_C"/>
</dbReference>
<keyword evidence="1" id="KW-0175">Coiled coil</keyword>
<feature type="coiled-coil region" evidence="1">
    <location>
        <begin position="392"/>
        <end position="426"/>
    </location>
</feature>
<dbReference type="VEuPathDB" id="FungiDB:SeMB42_g06616"/>
<dbReference type="Proteomes" id="UP000317494">
    <property type="component" value="Unassembled WGS sequence"/>
</dbReference>
<evidence type="ECO:0000313" key="7">
    <source>
        <dbReference type="Proteomes" id="UP000320475"/>
    </source>
</evidence>
<feature type="compositionally biased region" description="Basic and acidic residues" evidence="2">
    <location>
        <begin position="746"/>
        <end position="763"/>
    </location>
</feature>
<dbReference type="Gene3D" id="3.10.20.90">
    <property type="entry name" value="Phosphatidylinositol 3-kinase Catalytic Subunit, Chain A, domain 1"/>
    <property type="match status" value="1"/>
</dbReference>
<evidence type="ECO:0000313" key="6">
    <source>
        <dbReference type="Proteomes" id="UP000317494"/>
    </source>
</evidence>
<feature type="compositionally biased region" description="Basic and acidic residues" evidence="2">
    <location>
        <begin position="671"/>
        <end position="696"/>
    </location>
</feature>
<dbReference type="EMBL" id="QEAN01000385">
    <property type="protein sequence ID" value="TPX38651.1"/>
    <property type="molecule type" value="Genomic_DNA"/>
</dbReference>
<sequence>MPPAPPIDTATASMDMPVATEPGVETEGRPSLEEIQIPFTVAFRDQTWCMSLPGCASIADIKKSVEEMSEIPVALQKLLYKGMLRDTQTLAEAKITDNARIILMASKLDEITSIAAAGSANPTPKKEGILAVVVTPLCDLAEHKKHIERRPDDLEEGMLNKRMPIPARGITNLYDQRGAKTRLVFFPGTDELSIATKERTQKFPLSSVQSVKSEPIKNFPEYHILTLQLGPTEKSNRYLYWFPAQYVEAIKEAILGRQQATIIVDSLKMTTNEVIGVNSESKTNRKKAKKLAKKEASAISLDAAVPSTMDAAGDGPLNVEADDLPRKNQYAELIAKKLRTLKKKLTKIEVTEKQEKATLNADQIRMLEQKPEVLTAIKEYEDVMTHINRIEQEELKANVKRQADLARETQQQIDLAVAEVKRAAEQDIQSVLKLFYVFADAVSPDGRITAEQMYAIDYLRAIFFSHDDSTPSEYLSKTTLHITEALSRSQDMLTPDTSYDSVMDAIEILMTISPPVPAAEDQSLEAYSPQLEASNAPDVPSFVAAAEDEDLTANTADSSSGEVVVGMPPMQLGAGGVTVGNLNFFAPSEVIGEDPYQPPQDESKLPWSQAPVTEAVSLQLDGAVPGLSVWADDVTPSVVAGTGDQADLAVVEGYQPPPSSITFDGPAGEQQAHRERSRGGRGGFRGDRGYRGDRGNGHRGGYRGKGGHNGDEGAWQTAGSGGNYQNNGSHEARGGSRGGRGRGFRSNREDGAPRRWRERDSHNHSQISNNNEQIPQQ</sequence>
<feature type="compositionally biased region" description="Polar residues" evidence="2">
    <location>
        <begin position="764"/>
        <end position="777"/>
    </location>
</feature>
<evidence type="ECO:0000256" key="1">
    <source>
        <dbReference type="SAM" id="Coils"/>
    </source>
</evidence>
<dbReference type="Pfam" id="PF00240">
    <property type="entry name" value="ubiquitin"/>
    <property type="match status" value="1"/>
</dbReference>
<dbReference type="Pfam" id="PF25343">
    <property type="entry name" value="PH_UBFD1_C"/>
    <property type="match status" value="1"/>
</dbReference>
<dbReference type="OrthoDB" id="267397at2759"/>
<dbReference type="PANTHER" id="PTHR16470">
    <property type="entry name" value="UBIQUITIN DOMAIN-CONTAINING PROTEIN UBFD1"/>
    <property type="match status" value="1"/>
</dbReference>
<feature type="region of interest" description="Disordered" evidence="2">
    <location>
        <begin position="1"/>
        <end position="28"/>
    </location>
</feature>
<dbReference type="STRING" id="286115.A0A507CGQ6"/>
<dbReference type="EMBL" id="QEAM01000488">
    <property type="protein sequence ID" value="TPX39393.1"/>
    <property type="molecule type" value="Genomic_DNA"/>
</dbReference>
<organism evidence="4 6">
    <name type="scientific">Synchytrium endobioticum</name>
    <dbReference type="NCBI Taxonomy" id="286115"/>
    <lineage>
        <taxon>Eukaryota</taxon>
        <taxon>Fungi</taxon>
        <taxon>Fungi incertae sedis</taxon>
        <taxon>Chytridiomycota</taxon>
        <taxon>Chytridiomycota incertae sedis</taxon>
        <taxon>Chytridiomycetes</taxon>
        <taxon>Synchytriales</taxon>
        <taxon>Synchytriaceae</taxon>
        <taxon>Synchytrium</taxon>
    </lineage>
</organism>
<dbReference type="InterPro" id="IPR039120">
    <property type="entry name" value="UBFD1"/>
</dbReference>
<accession>A0A507CGQ6</accession>